<evidence type="ECO:0000256" key="3">
    <source>
        <dbReference type="ARBA" id="ARBA00022475"/>
    </source>
</evidence>
<feature type="transmembrane region" description="Helical" evidence="8">
    <location>
        <begin position="354"/>
        <end position="378"/>
    </location>
</feature>
<dbReference type="EMBL" id="WUAV01000006">
    <property type="protein sequence ID" value="KAF1747357.1"/>
    <property type="molecule type" value="Genomic_DNA"/>
</dbReference>
<comment type="subcellular location">
    <subcellularLocation>
        <location evidence="1">Cell membrane</location>
        <topology evidence="1">Single-pass type I membrane protein</topology>
    </subcellularLocation>
</comment>
<dbReference type="CTD" id="9821337"/>
<evidence type="ECO:0000256" key="8">
    <source>
        <dbReference type="SAM" id="Phobius"/>
    </source>
</evidence>
<keyword evidence="6 8" id="KW-1133">Transmembrane helix</keyword>
<feature type="signal peptide" evidence="9">
    <location>
        <begin position="1"/>
        <end position="18"/>
    </location>
</feature>
<evidence type="ECO:0000256" key="9">
    <source>
        <dbReference type="SAM" id="SignalP"/>
    </source>
</evidence>
<evidence type="ECO:0000256" key="4">
    <source>
        <dbReference type="ARBA" id="ARBA00022692"/>
    </source>
</evidence>
<gene>
    <name evidence="11" type="ORF">GCK72_023819</name>
</gene>
<dbReference type="Pfam" id="PF25301">
    <property type="entry name" value="CUT_C"/>
    <property type="match status" value="1"/>
</dbReference>
<evidence type="ECO:0000313" key="12">
    <source>
        <dbReference type="Proteomes" id="UP000483820"/>
    </source>
</evidence>
<evidence type="ECO:0000256" key="7">
    <source>
        <dbReference type="ARBA" id="ARBA00023136"/>
    </source>
</evidence>
<dbReference type="AlphaFoldDB" id="A0A6A5FXV3"/>
<reference evidence="11 12" key="1">
    <citation type="submission" date="2019-12" db="EMBL/GenBank/DDBJ databases">
        <title>Chromosome-level assembly of the Caenorhabditis remanei genome.</title>
        <authorList>
            <person name="Teterina A.A."/>
            <person name="Willis J.H."/>
            <person name="Phillips P.C."/>
        </authorList>
    </citation>
    <scope>NUCLEOTIDE SEQUENCE [LARGE SCALE GENOMIC DNA]</scope>
    <source>
        <strain evidence="11 12">PX506</strain>
        <tissue evidence="11">Whole organism</tissue>
    </source>
</reference>
<dbReference type="SMART" id="SM00241">
    <property type="entry name" value="ZP"/>
    <property type="match status" value="1"/>
</dbReference>
<organism evidence="11 12">
    <name type="scientific">Caenorhabditis remanei</name>
    <name type="common">Caenorhabditis vulgaris</name>
    <dbReference type="NCBI Taxonomy" id="31234"/>
    <lineage>
        <taxon>Eukaryota</taxon>
        <taxon>Metazoa</taxon>
        <taxon>Ecdysozoa</taxon>
        <taxon>Nematoda</taxon>
        <taxon>Chromadorea</taxon>
        <taxon>Rhabditida</taxon>
        <taxon>Rhabditina</taxon>
        <taxon>Rhabditomorpha</taxon>
        <taxon>Rhabditoidea</taxon>
        <taxon>Rhabditidae</taxon>
        <taxon>Peloderinae</taxon>
        <taxon>Caenorhabditis</taxon>
    </lineage>
</organism>
<dbReference type="Proteomes" id="UP000483820">
    <property type="component" value="Chromosome X"/>
</dbReference>
<dbReference type="GO" id="GO:0005886">
    <property type="term" value="C:plasma membrane"/>
    <property type="evidence" value="ECO:0007669"/>
    <property type="project" value="UniProtKB-SubCell"/>
</dbReference>
<dbReference type="RefSeq" id="XP_053579137.1">
    <property type="nucleotide sequence ID" value="XM_053735571.1"/>
</dbReference>
<keyword evidence="3" id="KW-1003">Cell membrane</keyword>
<dbReference type="PANTHER" id="PTHR22907:SF7">
    <property type="entry name" value="ZP DOMAIN-CONTAINING PROTEIN"/>
    <property type="match status" value="1"/>
</dbReference>
<comment type="caution">
    <text evidence="11">The sequence shown here is derived from an EMBL/GenBank/DDBJ whole genome shotgun (WGS) entry which is preliminary data.</text>
</comment>
<dbReference type="InterPro" id="IPR001507">
    <property type="entry name" value="ZP_dom"/>
</dbReference>
<dbReference type="Pfam" id="PF25057">
    <property type="entry name" value="CUT_N"/>
    <property type="match status" value="1"/>
</dbReference>
<dbReference type="InterPro" id="IPR056953">
    <property type="entry name" value="CUT_N"/>
</dbReference>
<dbReference type="PANTHER" id="PTHR22907">
    <property type="entry name" value="GH04558P"/>
    <property type="match status" value="1"/>
</dbReference>
<dbReference type="GO" id="GO:0042302">
    <property type="term" value="F:structural constituent of cuticle"/>
    <property type="evidence" value="ECO:0007669"/>
    <property type="project" value="UniProtKB-KW"/>
</dbReference>
<dbReference type="GeneID" id="9821337"/>
<accession>A0A6A5FXV3</accession>
<dbReference type="KEGG" id="crq:GCK72_023819"/>
<evidence type="ECO:0000256" key="1">
    <source>
        <dbReference type="ARBA" id="ARBA00004251"/>
    </source>
</evidence>
<feature type="chain" id="PRO_5025330303" description="ZP domain-containing protein" evidence="9">
    <location>
        <begin position="19"/>
        <end position="394"/>
    </location>
</feature>
<keyword evidence="7 8" id="KW-0472">Membrane</keyword>
<dbReference type="PROSITE" id="PS51034">
    <property type="entry name" value="ZP_2"/>
    <property type="match status" value="1"/>
</dbReference>
<evidence type="ECO:0000256" key="6">
    <source>
        <dbReference type="ARBA" id="ARBA00022989"/>
    </source>
</evidence>
<sequence length="394" mass="45210">MTSRLEFIILLMFGFSMAIQDDNELIGQPEIQCNADTIDMQFRTKKQFNGFDFDSETCSIDVFSGKVYVKGSYNRPECRVDYSTKDQFGRPVGGIKLNHGACNMDRQRMIAPEGMMFSTVLIISFHPLFLTRMDKAYHIRCMYKEAARTVTAAIDVSNLPTEAVQADLPMPTCSYTIRRDQLDGPILKYAKVGDQVVHRWQCDSEDYGLLVHSCYVEDGQGEKQMIIDERGCHTDRLLLGDPTYVEALNMAYRESFVFKFADRIAVRFQCEIRLCLKDDGGCDGITPPMCSFKDNNNLEKHVVKRNARTFKPKDADMFSQTVYVMDKDNEDNQSAHPAELRELDPQTICLAPKILVVGVTFFTMIFVLFVTIILVIVYHRFCKNEIKNVVREYY</sequence>
<keyword evidence="2" id="KW-0193">Cuticle</keyword>
<dbReference type="InterPro" id="IPR057475">
    <property type="entry name" value="CUT_C"/>
</dbReference>
<dbReference type="InterPro" id="IPR051962">
    <property type="entry name" value="Cuticlin"/>
</dbReference>
<evidence type="ECO:0000259" key="10">
    <source>
        <dbReference type="PROSITE" id="PS51034"/>
    </source>
</evidence>
<evidence type="ECO:0000313" key="11">
    <source>
        <dbReference type="EMBL" id="KAF1747357.1"/>
    </source>
</evidence>
<evidence type="ECO:0000256" key="5">
    <source>
        <dbReference type="ARBA" id="ARBA00022729"/>
    </source>
</evidence>
<name>A0A6A5FXV3_CAERE</name>
<protein>
    <recommendedName>
        <fullName evidence="10">ZP domain-containing protein</fullName>
    </recommendedName>
</protein>
<keyword evidence="5 9" id="KW-0732">Signal</keyword>
<evidence type="ECO:0000256" key="2">
    <source>
        <dbReference type="ARBA" id="ARBA00022460"/>
    </source>
</evidence>
<proteinExistence type="predicted"/>
<keyword evidence="4 8" id="KW-0812">Transmembrane</keyword>
<feature type="domain" description="ZP" evidence="10">
    <location>
        <begin position="32"/>
        <end position="289"/>
    </location>
</feature>